<reference evidence="4" key="1">
    <citation type="submission" date="2023-10" db="EMBL/GenBank/DDBJ databases">
        <title>Whole Genome based description of the genera Actinobaculum and Actinotignum reveals a complex phylogenetic relationship within the species included in the genus Actinotignum.</title>
        <authorList>
            <person name="Jensen C.S."/>
            <person name="Dargis R."/>
            <person name="Kemp M."/>
            <person name="Christensen J.J."/>
        </authorList>
    </citation>
    <scope>NUCLEOTIDE SEQUENCE</scope>
    <source>
        <strain evidence="4">SLA_B511</strain>
    </source>
</reference>
<dbReference type="GO" id="GO:0016616">
    <property type="term" value="F:oxidoreductase activity, acting on the CH-OH group of donors, NAD or NADP as acceptor"/>
    <property type="evidence" value="ECO:0007669"/>
    <property type="project" value="UniProtKB-ARBA"/>
</dbReference>
<gene>
    <name evidence="4" type="ORF">R6G80_04715</name>
</gene>
<dbReference type="SUPFAM" id="SSF51735">
    <property type="entry name" value="NAD(P)-binding Rossmann-fold domains"/>
    <property type="match status" value="1"/>
</dbReference>
<proteinExistence type="inferred from homology"/>
<dbReference type="FunFam" id="3.40.50.720:FF:000047">
    <property type="entry name" value="NADP-dependent L-serine/L-allo-threonine dehydrogenase"/>
    <property type="match status" value="1"/>
</dbReference>
<dbReference type="EMBL" id="JAWNGC010000004">
    <property type="protein sequence ID" value="MDY5155027.1"/>
    <property type="molecule type" value="Genomic_DNA"/>
</dbReference>
<dbReference type="PANTHER" id="PTHR42901">
    <property type="entry name" value="ALCOHOL DEHYDROGENASE"/>
    <property type="match status" value="1"/>
</dbReference>
<comment type="similarity">
    <text evidence="1 3">Belongs to the short-chain dehydrogenases/reductases (SDR) family.</text>
</comment>
<keyword evidence="2 4" id="KW-0560">Oxidoreductase</keyword>
<evidence type="ECO:0000313" key="4">
    <source>
        <dbReference type="EMBL" id="MDY5155027.1"/>
    </source>
</evidence>
<dbReference type="PANTHER" id="PTHR42901:SF1">
    <property type="entry name" value="ALCOHOL DEHYDROGENASE"/>
    <property type="match status" value="1"/>
</dbReference>
<dbReference type="Pfam" id="PF00106">
    <property type="entry name" value="adh_short"/>
    <property type="match status" value="1"/>
</dbReference>
<comment type="caution">
    <text evidence="4">The sequence shown here is derived from an EMBL/GenBank/DDBJ whole genome shotgun (WGS) entry which is preliminary data.</text>
</comment>
<accession>A0AAW9HQT9</accession>
<dbReference type="InterPro" id="IPR002347">
    <property type="entry name" value="SDR_fam"/>
</dbReference>
<dbReference type="PRINTS" id="PR00081">
    <property type="entry name" value="GDHRDH"/>
</dbReference>
<dbReference type="RefSeq" id="WP_320756527.1">
    <property type="nucleotide sequence ID" value="NZ_JAWNGC010000004.1"/>
</dbReference>
<dbReference type="Gene3D" id="3.40.50.720">
    <property type="entry name" value="NAD(P)-binding Rossmann-like Domain"/>
    <property type="match status" value="1"/>
</dbReference>
<organism evidence="4 5">
    <name type="scientific">Actinotignum urinale</name>
    <dbReference type="NCBI Taxonomy" id="190146"/>
    <lineage>
        <taxon>Bacteria</taxon>
        <taxon>Bacillati</taxon>
        <taxon>Actinomycetota</taxon>
        <taxon>Actinomycetes</taxon>
        <taxon>Actinomycetales</taxon>
        <taxon>Actinomycetaceae</taxon>
        <taxon>Actinotignum</taxon>
    </lineage>
</organism>
<name>A0AAW9HQT9_9ACTO</name>
<evidence type="ECO:0000256" key="1">
    <source>
        <dbReference type="ARBA" id="ARBA00006484"/>
    </source>
</evidence>
<dbReference type="PRINTS" id="PR00080">
    <property type="entry name" value="SDRFAMILY"/>
</dbReference>
<protein>
    <submittedName>
        <fullName evidence="4">SDR family oxidoreductase</fullName>
        <ecNumber evidence="4">1.-.-.-</ecNumber>
    </submittedName>
</protein>
<evidence type="ECO:0000256" key="3">
    <source>
        <dbReference type="RuleBase" id="RU000363"/>
    </source>
</evidence>
<sequence>MSQQRIALVTGASTGIGAATVRRLCKDGLKVVAAARRKKRLARLAEETGCEYVVVDITDEKSVAECVRRVNSLGGLDVLVNNAGGARGVDSVAEGKIDDWRAMYELNVVGTLRMTQAFLPQLRERAGDIVFITSTAAQETYKGGAGYTAAKHAERMIKDTLRLELLGEPVRLMEIRPGMVMTEEFSLNRLGDRQAAKAVYAGVDEPLLAEDIADIVGWVVGAPKHVNVDSVVVRPVMQANSWTVAREGHKDKELPAR</sequence>
<evidence type="ECO:0000256" key="2">
    <source>
        <dbReference type="ARBA" id="ARBA00023002"/>
    </source>
</evidence>
<dbReference type="EC" id="1.-.-.-" evidence="4"/>
<dbReference type="Proteomes" id="UP001281731">
    <property type="component" value="Unassembled WGS sequence"/>
</dbReference>
<dbReference type="InterPro" id="IPR036291">
    <property type="entry name" value="NAD(P)-bd_dom_sf"/>
</dbReference>
<evidence type="ECO:0000313" key="5">
    <source>
        <dbReference type="Proteomes" id="UP001281731"/>
    </source>
</evidence>
<dbReference type="AlphaFoldDB" id="A0AAW9HQT9"/>